<dbReference type="Proteomes" id="UP000499080">
    <property type="component" value="Unassembled WGS sequence"/>
</dbReference>
<comment type="caution">
    <text evidence="3">The sequence shown here is derived from an EMBL/GenBank/DDBJ whole genome shotgun (WGS) entry which is preliminary data.</text>
</comment>
<dbReference type="Gene3D" id="3.30.160.60">
    <property type="entry name" value="Classic Zinc Finger"/>
    <property type="match status" value="1"/>
</dbReference>
<dbReference type="InterPro" id="IPR013087">
    <property type="entry name" value="Znf_C2H2_type"/>
</dbReference>
<dbReference type="PROSITE" id="PS50157">
    <property type="entry name" value="ZINC_FINGER_C2H2_2"/>
    <property type="match status" value="1"/>
</dbReference>
<dbReference type="InterPro" id="IPR036236">
    <property type="entry name" value="Znf_C2H2_sf"/>
</dbReference>
<dbReference type="GO" id="GO:0008270">
    <property type="term" value="F:zinc ion binding"/>
    <property type="evidence" value="ECO:0007669"/>
    <property type="project" value="UniProtKB-KW"/>
</dbReference>
<feature type="domain" description="C2H2-type" evidence="2">
    <location>
        <begin position="77"/>
        <end position="104"/>
    </location>
</feature>
<keyword evidence="1" id="KW-0863">Zinc-finger</keyword>
<accession>A0A4Y2NCF2</accession>
<keyword evidence="4" id="KW-1185">Reference proteome</keyword>
<organism evidence="3 4">
    <name type="scientific">Araneus ventricosus</name>
    <name type="common">Orbweaver spider</name>
    <name type="synonym">Epeira ventricosa</name>
    <dbReference type="NCBI Taxonomy" id="182803"/>
    <lineage>
        <taxon>Eukaryota</taxon>
        <taxon>Metazoa</taxon>
        <taxon>Ecdysozoa</taxon>
        <taxon>Arthropoda</taxon>
        <taxon>Chelicerata</taxon>
        <taxon>Arachnida</taxon>
        <taxon>Araneae</taxon>
        <taxon>Araneomorphae</taxon>
        <taxon>Entelegynae</taxon>
        <taxon>Araneoidea</taxon>
        <taxon>Araneidae</taxon>
        <taxon>Araneus</taxon>
    </lineage>
</organism>
<gene>
    <name evidence="3" type="ORF">AVEN_14353_1</name>
</gene>
<proteinExistence type="predicted"/>
<dbReference type="AlphaFoldDB" id="A0A4Y2NCF2"/>
<evidence type="ECO:0000256" key="1">
    <source>
        <dbReference type="PROSITE-ProRule" id="PRU00042"/>
    </source>
</evidence>
<evidence type="ECO:0000313" key="4">
    <source>
        <dbReference type="Proteomes" id="UP000499080"/>
    </source>
</evidence>
<evidence type="ECO:0000313" key="3">
    <source>
        <dbReference type="EMBL" id="GBN37075.1"/>
    </source>
</evidence>
<name>A0A4Y2NCF2_ARAVE</name>
<keyword evidence="1" id="KW-0862">Zinc</keyword>
<protein>
    <recommendedName>
        <fullName evidence="2">C2H2-type domain-containing protein</fullName>
    </recommendedName>
</protein>
<evidence type="ECO:0000259" key="2">
    <source>
        <dbReference type="PROSITE" id="PS50157"/>
    </source>
</evidence>
<sequence>MPVTKDISGKTGLLHGQKYVDNTEKHKNKYSSEVGSHGCDNRDKELANRGEFLVSDVVVGASGFNVKAQSHPEHGQFIFPGCGKGFRRKDNFLIHYRHHTGEKPSVAIDVKNNSLRNII</sequence>
<dbReference type="EMBL" id="BGPR01008954">
    <property type="protein sequence ID" value="GBN37075.1"/>
    <property type="molecule type" value="Genomic_DNA"/>
</dbReference>
<keyword evidence="1" id="KW-0479">Metal-binding</keyword>
<reference evidence="3 4" key="1">
    <citation type="journal article" date="2019" name="Sci. Rep.">
        <title>Orb-weaving spider Araneus ventricosus genome elucidates the spidroin gene catalogue.</title>
        <authorList>
            <person name="Kono N."/>
            <person name="Nakamura H."/>
            <person name="Ohtoshi R."/>
            <person name="Moran D.A.P."/>
            <person name="Shinohara A."/>
            <person name="Yoshida Y."/>
            <person name="Fujiwara M."/>
            <person name="Mori M."/>
            <person name="Tomita M."/>
            <person name="Arakawa K."/>
        </authorList>
    </citation>
    <scope>NUCLEOTIDE SEQUENCE [LARGE SCALE GENOMIC DNA]</scope>
</reference>
<dbReference type="SUPFAM" id="SSF57667">
    <property type="entry name" value="beta-beta-alpha zinc fingers"/>
    <property type="match status" value="1"/>
</dbReference>